<proteinExistence type="predicted"/>
<dbReference type="AlphaFoldDB" id="A0A6A6FHK8"/>
<dbReference type="InterPro" id="IPR018200">
    <property type="entry name" value="USP_CS"/>
</dbReference>
<dbReference type="Gene3D" id="3.90.70.10">
    <property type="entry name" value="Cysteine proteinases"/>
    <property type="match status" value="1"/>
</dbReference>
<organism evidence="3 4">
    <name type="scientific">Cercospora zeae-maydis SCOH1-5</name>
    <dbReference type="NCBI Taxonomy" id="717836"/>
    <lineage>
        <taxon>Eukaryota</taxon>
        <taxon>Fungi</taxon>
        <taxon>Dikarya</taxon>
        <taxon>Ascomycota</taxon>
        <taxon>Pezizomycotina</taxon>
        <taxon>Dothideomycetes</taxon>
        <taxon>Dothideomycetidae</taxon>
        <taxon>Mycosphaerellales</taxon>
        <taxon>Mycosphaerellaceae</taxon>
        <taxon>Cercospora</taxon>
    </lineage>
</organism>
<evidence type="ECO:0000313" key="4">
    <source>
        <dbReference type="Proteomes" id="UP000799539"/>
    </source>
</evidence>
<name>A0A6A6FHK8_9PEZI</name>
<dbReference type="Proteomes" id="UP000799539">
    <property type="component" value="Unassembled WGS sequence"/>
</dbReference>
<dbReference type="PANTHER" id="PTHR24006">
    <property type="entry name" value="UBIQUITIN CARBOXYL-TERMINAL HYDROLASE"/>
    <property type="match status" value="1"/>
</dbReference>
<dbReference type="InterPro" id="IPR001394">
    <property type="entry name" value="Peptidase_C19_UCH"/>
</dbReference>
<dbReference type="EMBL" id="ML992671">
    <property type="protein sequence ID" value="KAF2212967.1"/>
    <property type="molecule type" value="Genomic_DNA"/>
</dbReference>
<dbReference type="Pfam" id="PF00443">
    <property type="entry name" value="UCH"/>
    <property type="match status" value="1"/>
</dbReference>
<dbReference type="InterPro" id="IPR050164">
    <property type="entry name" value="Peptidase_C19"/>
</dbReference>
<feature type="compositionally biased region" description="Polar residues" evidence="1">
    <location>
        <begin position="58"/>
        <end position="75"/>
    </location>
</feature>
<dbReference type="GO" id="GO:0005829">
    <property type="term" value="C:cytosol"/>
    <property type="evidence" value="ECO:0007669"/>
    <property type="project" value="TreeGrafter"/>
</dbReference>
<evidence type="ECO:0000259" key="2">
    <source>
        <dbReference type="PROSITE" id="PS50235"/>
    </source>
</evidence>
<feature type="compositionally biased region" description="Basic and acidic residues" evidence="1">
    <location>
        <begin position="105"/>
        <end position="116"/>
    </location>
</feature>
<dbReference type="GO" id="GO:0004843">
    <property type="term" value="F:cysteine-type deubiquitinase activity"/>
    <property type="evidence" value="ECO:0007669"/>
    <property type="project" value="InterPro"/>
</dbReference>
<evidence type="ECO:0000313" key="3">
    <source>
        <dbReference type="EMBL" id="KAF2212967.1"/>
    </source>
</evidence>
<feature type="region of interest" description="Disordered" evidence="1">
    <location>
        <begin position="54"/>
        <end position="75"/>
    </location>
</feature>
<protein>
    <recommendedName>
        <fullName evidence="2">USP domain-containing protein</fullName>
    </recommendedName>
</protein>
<dbReference type="SUPFAM" id="SSF54001">
    <property type="entry name" value="Cysteine proteinases"/>
    <property type="match status" value="1"/>
</dbReference>
<evidence type="ECO:0000256" key="1">
    <source>
        <dbReference type="SAM" id="MobiDB-lite"/>
    </source>
</evidence>
<dbReference type="InterPro" id="IPR028889">
    <property type="entry name" value="USP"/>
</dbReference>
<feature type="region of interest" description="Disordered" evidence="1">
    <location>
        <begin position="105"/>
        <end position="165"/>
    </location>
</feature>
<reference evidence="3" key="1">
    <citation type="journal article" date="2020" name="Stud. Mycol.">
        <title>101 Dothideomycetes genomes: a test case for predicting lifestyles and emergence of pathogens.</title>
        <authorList>
            <person name="Haridas S."/>
            <person name="Albert R."/>
            <person name="Binder M."/>
            <person name="Bloem J."/>
            <person name="Labutti K."/>
            <person name="Salamov A."/>
            <person name="Andreopoulos B."/>
            <person name="Baker S."/>
            <person name="Barry K."/>
            <person name="Bills G."/>
            <person name="Bluhm B."/>
            <person name="Cannon C."/>
            <person name="Castanera R."/>
            <person name="Culley D."/>
            <person name="Daum C."/>
            <person name="Ezra D."/>
            <person name="Gonzalez J."/>
            <person name="Henrissat B."/>
            <person name="Kuo A."/>
            <person name="Liang C."/>
            <person name="Lipzen A."/>
            <person name="Lutzoni F."/>
            <person name="Magnuson J."/>
            <person name="Mondo S."/>
            <person name="Nolan M."/>
            <person name="Ohm R."/>
            <person name="Pangilinan J."/>
            <person name="Park H.-J."/>
            <person name="Ramirez L."/>
            <person name="Alfaro M."/>
            <person name="Sun H."/>
            <person name="Tritt A."/>
            <person name="Yoshinaga Y."/>
            <person name="Zwiers L.-H."/>
            <person name="Turgeon B."/>
            <person name="Goodwin S."/>
            <person name="Spatafora J."/>
            <person name="Crous P."/>
            <person name="Grigoriev I."/>
        </authorList>
    </citation>
    <scope>NUCLEOTIDE SEQUENCE</scope>
    <source>
        <strain evidence="3">SCOH1-5</strain>
    </source>
</reference>
<dbReference type="GO" id="GO:0005634">
    <property type="term" value="C:nucleus"/>
    <property type="evidence" value="ECO:0007669"/>
    <property type="project" value="TreeGrafter"/>
</dbReference>
<dbReference type="InterPro" id="IPR038765">
    <property type="entry name" value="Papain-like_cys_pep_sf"/>
</dbReference>
<dbReference type="PROSITE" id="PS50235">
    <property type="entry name" value="USP_3"/>
    <property type="match status" value="1"/>
</dbReference>
<dbReference type="GO" id="GO:0016579">
    <property type="term" value="P:protein deubiquitination"/>
    <property type="evidence" value="ECO:0007669"/>
    <property type="project" value="InterPro"/>
</dbReference>
<feature type="compositionally biased region" description="Low complexity" evidence="1">
    <location>
        <begin position="133"/>
        <end position="152"/>
    </location>
</feature>
<dbReference type="PROSITE" id="PS00973">
    <property type="entry name" value="USP_2"/>
    <property type="match status" value="1"/>
</dbReference>
<accession>A0A6A6FHK8</accession>
<keyword evidence="4" id="KW-1185">Reference proteome</keyword>
<sequence length="560" mass="62877">MPYNLLRFSPISWVFGSVTPVEQVLITNAKPWHSTTDAAAAATDKPERARLGQEFTRAHSSSPGRSTESEQTQRQSMIVKLANELEVMTNKAEALAAEVRTRDALLTDPARPREQNDIGTQINSPVGGKAAAEEPSPSTSSRKTGTKRSSPSDSPGATKPTKKLKLTNKRFASLLKIDGKEKRTGRIINPEEVVEGRMLNKFPETLKNRESKGFQNRGNDCYRNAALQALLHVPAVYHLLGNMHRNCNKALANCVTCATQDLFQRYWSTEPPRGDDIFSLKEMHSAVLANVPRKPAPGSNAESISEIRRGEQLDSMNYLQFLLEHLENDFGGESRESVLQVFGMISKSTWTCVKCEEYHETAAGPPSTMLSISTIGKPSDERTIVNGVRDEFIDATGRPRCESGACEQDRIDAGPGGIDPLQTRYLKLTQTPGVLILQQKRFYEEIEDGEIVQQKYMKKVRCEEYLNLGQYTHDGSDVIYRLDAIIAHRGDEIRHGHYIASVRAQDQDEYEVLNDRRIFATDDNRTFYYPEVDKRTEFQPYVLIYSKVRSGVEVDDPEND</sequence>
<gene>
    <name evidence="3" type="ORF">CERZMDRAFT_96641</name>
</gene>
<feature type="domain" description="USP" evidence="2">
    <location>
        <begin position="212"/>
        <end position="548"/>
    </location>
</feature>
<dbReference type="OrthoDB" id="289038at2759"/>